<dbReference type="AlphaFoldDB" id="A0AAW0Z9F1"/>
<gene>
    <name evidence="2" type="ORF">QLX08_011376</name>
</gene>
<evidence type="ECO:0000313" key="2">
    <source>
        <dbReference type="EMBL" id="KAK9293757.1"/>
    </source>
</evidence>
<protein>
    <submittedName>
        <fullName evidence="2">Uncharacterized protein</fullName>
    </submittedName>
</protein>
<comment type="caution">
    <text evidence="2">The sequence shown here is derived from an EMBL/GenBank/DDBJ whole genome shotgun (WGS) entry which is preliminary data.</text>
</comment>
<sequence length="131" mass="14751">MGGGRYRGRKKDELFPKSRSSEHKSSGNHGDSSDPRDPKDRDNEEPRRVTRGANRWLSHSLRLPHSDIFQMYQGRRPGAKERIVPLSSASHQLGGGRYLTTRGIKRIKEGPESSTYPLREALDSDVIIGRG</sequence>
<name>A0AAW0Z9F1_9HYME</name>
<proteinExistence type="predicted"/>
<feature type="compositionally biased region" description="Basic and acidic residues" evidence="1">
    <location>
        <begin position="10"/>
        <end position="48"/>
    </location>
</feature>
<evidence type="ECO:0000313" key="3">
    <source>
        <dbReference type="Proteomes" id="UP001432146"/>
    </source>
</evidence>
<dbReference type="Proteomes" id="UP001432146">
    <property type="component" value="Unassembled WGS sequence"/>
</dbReference>
<organism evidence="2 3">
    <name type="scientific">Tetragonisca angustula</name>
    <dbReference type="NCBI Taxonomy" id="166442"/>
    <lineage>
        <taxon>Eukaryota</taxon>
        <taxon>Metazoa</taxon>
        <taxon>Ecdysozoa</taxon>
        <taxon>Arthropoda</taxon>
        <taxon>Hexapoda</taxon>
        <taxon>Insecta</taxon>
        <taxon>Pterygota</taxon>
        <taxon>Neoptera</taxon>
        <taxon>Endopterygota</taxon>
        <taxon>Hymenoptera</taxon>
        <taxon>Apocrita</taxon>
        <taxon>Aculeata</taxon>
        <taxon>Apoidea</taxon>
        <taxon>Anthophila</taxon>
        <taxon>Apidae</taxon>
        <taxon>Tetragonisca</taxon>
    </lineage>
</organism>
<reference evidence="2 3" key="1">
    <citation type="submission" date="2024-05" db="EMBL/GenBank/DDBJ databases">
        <title>The nuclear and mitochondrial genome assemblies of Tetragonisca angustula (Apidae: Meliponini), a tiny yet remarkable pollinator in the Neotropics.</title>
        <authorList>
            <person name="Ferrari R."/>
            <person name="Ricardo P.C."/>
            <person name="Dias F.C."/>
            <person name="Araujo N.S."/>
            <person name="Soares D.O."/>
            <person name="Zhou Q.-S."/>
            <person name="Zhu C.-D."/>
            <person name="Coutinho L."/>
            <person name="Airas M.C."/>
            <person name="Batista T.M."/>
        </authorList>
    </citation>
    <scope>NUCLEOTIDE SEQUENCE [LARGE SCALE GENOMIC DNA]</scope>
    <source>
        <strain evidence="2">ASF017062</strain>
        <tissue evidence="2">Abdomen</tissue>
    </source>
</reference>
<dbReference type="EMBL" id="JAWNGG020000374">
    <property type="protein sequence ID" value="KAK9293757.1"/>
    <property type="molecule type" value="Genomic_DNA"/>
</dbReference>
<evidence type="ECO:0000256" key="1">
    <source>
        <dbReference type="SAM" id="MobiDB-lite"/>
    </source>
</evidence>
<accession>A0AAW0Z9F1</accession>
<feature type="region of interest" description="Disordered" evidence="1">
    <location>
        <begin position="1"/>
        <end position="56"/>
    </location>
</feature>
<keyword evidence="3" id="KW-1185">Reference proteome</keyword>